<gene>
    <name evidence="1" type="ORF">METZ01_LOCUS499818</name>
</gene>
<reference evidence="1" key="1">
    <citation type="submission" date="2018-05" db="EMBL/GenBank/DDBJ databases">
        <authorList>
            <person name="Lanie J.A."/>
            <person name="Ng W.-L."/>
            <person name="Kazmierczak K.M."/>
            <person name="Andrzejewski T.M."/>
            <person name="Davidsen T.M."/>
            <person name="Wayne K.J."/>
            <person name="Tettelin H."/>
            <person name="Glass J.I."/>
            <person name="Rusch D."/>
            <person name="Podicherti R."/>
            <person name="Tsui H.-C.T."/>
            <person name="Winkler M.E."/>
        </authorList>
    </citation>
    <scope>NUCLEOTIDE SEQUENCE</scope>
</reference>
<accession>A0A383DRL2</accession>
<dbReference type="EMBL" id="UINC01219483">
    <property type="protein sequence ID" value="SVE46964.1"/>
    <property type="molecule type" value="Genomic_DNA"/>
</dbReference>
<name>A0A383DRL2_9ZZZZ</name>
<feature type="non-terminal residue" evidence="1">
    <location>
        <position position="1"/>
    </location>
</feature>
<dbReference type="AlphaFoldDB" id="A0A383DRL2"/>
<sequence length="70" mass="8100">NIDRLILRPLNPPNYVAIATSAWDEQSEVLITPEELKKLKDPKLTTEEFHALYAKLTNELENAKKVSKFY</sequence>
<organism evidence="1">
    <name type="scientific">marine metagenome</name>
    <dbReference type="NCBI Taxonomy" id="408172"/>
    <lineage>
        <taxon>unclassified sequences</taxon>
        <taxon>metagenomes</taxon>
        <taxon>ecological metagenomes</taxon>
    </lineage>
</organism>
<evidence type="ECO:0000313" key="1">
    <source>
        <dbReference type="EMBL" id="SVE46964.1"/>
    </source>
</evidence>
<proteinExistence type="predicted"/>
<protein>
    <submittedName>
        <fullName evidence="1">Uncharacterized protein</fullName>
    </submittedName>
</protein>